<evidence type="ECO:0000256" key="7">
    <source>
        <dbReference type="RuleBase" id="RU003953"/>
    </source>
</evidence>
<dbReference type="AlphaFoldDB" id="A0A0P6VM32"/>
<dbReference type="InterPro" id="IPR043519">
    <property type="entry name" value="NT_sf"/>
</dbReference>
<reference evidence="9 10" key="2">
    <citation type="submission" date="2015-10" db="EMBL/GenBank/DDBJ databases">
        <title>Draft Genome Sequence of Prosthecomicrobium hirschii ATCC 27832.</title>
        <authorList>
            <person name="Daniel J."/>
            <person name="Givan S.A."/>
            <person name="Brun Y.V."/>
            <person name="Brown P.J."/>
        </authorList>
    </citation>
    <scope>NUCLEOTIDE SEQUENCE [LARGE SCALE GENOMIC DNA]</scope>
    <source>
        <strain evidence="9 10">16</strain>
    </source>
</reference>
<dbReference type="Gene3D" id="1.10.3090.10">
    <property type="entry name" value="cca-adding enzyme, domain 2"/>
    <property type="match status" value="1"/>
</dbReference>
<comment type="caution">
    <text evidence="9">The sequence shown here is derived from an EMBL/GenBank/DDBJ whole genome shotgun (WGS) entry which is preliminary data.</text>
</comment>
<dbReference type="InterPro" id="IPR050264">
    <property type="entry name" value="Bact_CCA-adding_enz_type3_sf"/>
</dbReference>
<protein>
    <recommendedName>
        <fullName evidence="8">Poly A polymerase head domain-containing protein</fullName>
    </recommendedName>
</protein>
<evidence type="ECO:0000256" key="6">
    <source>
        <dbReference type="ARBA" id="ARBA00022842"/>
    </source>
</evidence>
<gene>
    <name evidence="9" type="ORF">ABB55_08845</name>
</gene>
<evidence type="ECO:0000256" key="1">
    <source>
        <dbReference type="ARBA" id="ARBA00001946"/>
    </source>
</evidence>
<dbReference type="PANTHER" id="PTHR46173">
    <property type="entry name" value="CCA TRNA NUCLEOTIDYLTRANSFERASE 1, MITOCHONDRIAL"/>
    <property type="match status" value="1"/>
</dbReference>
<feature type="domain" description="Poly A polymerase head" evidence="8">
    <location>
        <begin position="33"/>
        <end position="152"/>
    </location>
</feature>
<keyword evidence="6" id="KW-0460">Magnesium</keyword>
<evidence type="ECO:0000259" key="8">
    <source>
        <dbReference type="Pfam" id="PF01743"/>
    </source>
</evidence>
<dbReference type="GO" id="GO:0000049">
    <property type="term" value="F:tRNA binding"/>
    <property type="evidence" value="ECO:0007669"/>
    <property type="project" value="TreeGrafter"/>
</dbReference>
<name>A0A0P6VM32_9HYPH</name>
<dbReference type="STRING" id="665126.ABB55_08845"/>
<organism evidence="9 10">
    <name type="scientific">Prosthecodimorpha hirschii</name>
    <dbReference type="NCBI Taxonomy" id="665126"/>
    <lineage>
        <taxon>Bacteria</taxon>
        <taxon>Pseudomonadati</taxon>
        <taxon>Pseudomonadota</taxon>
        <taxon>Alphaproteobacteria</taxon>
        <taxon>Hyphomicrobiales</taxon>
        <taxon>Ancalomicrobiaceae</taxon>
        <taxon>Prosthecodimorpha</taxon>
    </lineage>
</organism>
<dbReference type="EMBL" id="LJYW01000001">
    <property type="protein sequence ID" value="KPL52326.1"/>
    <property type="molecule type" value="Genomic_DNA"/>
</dbReference>
<dbReference type="CDD" id="cd05398">
    <property type="entry name" value="NT_ClassII-CCAase"/>
    <property type="match status" value="1"/>
</dbReference>
<proteinExistence type="inferred from homology"/>
<accession>A0A0P6VM32</accession>
<keyword evidence="7" id="KW-0694">RNA-binding</keyword>
<keyword evidence="2 7" id="KW-0808">Transferase</keyword>
<dbReference type="GO" id="GO:0008033">
    <property type="term" value="P:tRNA processing"/>
    <property type="evidence" value="ECO:0007669"/>
    <property type="project" value="UniProtKB-KW"/>
</dbReference>
<dbReference type="GO" id="GO:0016779">
    <property type="term" value="F:nucleotidyltransferase activity"/>
    <property type="evidence" value="ECO:0007669"/>
    <property type="project" value="UniProtKB-KW"/>
</dbReference>
<comment type="similarity">
    <text evidence="7">Belongs to the tRNA nucleotidyltransferase/poly(A) polymerase family.</text>
</comment>
<evidence type="ECO:0000256" key="3">
    <source>
        <dbReference type="ARBA" id="ARBA00022694"/>
    </source>
</evidence>
<dbReference type="GO" id="GO:0046872">
    <property type="term" value="F:metal ion binding"/>
    <property type="evidence" value="ECO:0007669"/>
    <property type="project" value="UniProtKB-KW"/>
</dbReference>
<dbReference type="InterPro" id="IPR002646">
    <property type="entry name" value="PolA_pol_head_dom"/>
</dbReference>
<evidence type="ECO:0000313" key="10">
    <source>
        <dbReference type="Proteomes" id="UP000048984"/>
    </source>
</evidence>
<reference evidence="9 10" key="1">
    <citation type="submission" date="2015-09" db="EMBL/GenBank/DDBJ databases">
        <authorList>
            <person name="Jackson K.R."/>
            <person name="Lunt B.L."/>
            <person name="Fisher J.N.B."/>
            <person name="Gardner A.V."/>
            <person name="Bailey M.E."/>
            <person name="Deus L.M."/>
            <person name="Earl A.S."/>
            <person name="Gibby P.D."/>
            <person name="Hartmann K.A."/>
            <person name="Liu J.E."/>
            <person name="Manci A.M."/>
            <person name="Nielsen D.A."/>
            <person name="Solomon M.B."/>
            <person name="Breakwell D.P."/>
            <person name="Burnett S.H."/>
            <person name="Grose J.H."/>
        </authorList>
    </citation>
    <scope>NUCLEOTIDE SEQUENCE [LARGE SCALE GENOMIC DNA]</scope>
    <source>
        <strain evidence="9 10">16</strain>
    </source>
</reference>
<keyword evidence="3" id="KW-0819">tRNA processing</keyword>
<dbReference type="Gene3D" id="3.30.460.10">
    <property type="entry name" value="Beta Polymerase, domain 2"/>
    <property type="match status" value="1"/>
</dbReference>
<dbReference type="SUPFAM" id="SSF81891">
    <property type="entry name" value="Poly A polymerase C-terminal region-like"/>
    <property type="match status" value="1"/>
</dbReference>
<dbReference type="SUPFAM" id="SSF81301">
    <property type="entry name" value="Nucleotidyltransferase"/>
    <property type="match status" value="1"/>
</dbReference>
<comment type="cofactor">
    <cofactor evidence="1">
        <name>Mg(2+)</name>
        <dbReference type="ChEBI" id="CHEBI:18420"/>
    </cofactor>
</comment>
<evidence type="ECO:0000313" key="9">
    <source>
        <dbReference type="EMBL" id="KPL52326.1"/>
    </source>
</evidence>
<evidence type="ECO:0000256" key="4">
    <source>
        <dbReference type="ARBA" id="ARBA00022695"/>
    </source>
</evidence>
<dbReference type="Pfam" id="PF01743">
    <property type="entry name" value="PolyA_pol"/>
    <property type="match status" value="1"/>
</dbReference>
<keyword evidence="4" id="KW-0548">Nucleotidyltransferase</keyword>
<dbReference type="RefSeq" id="WP_054358489.1">
    <property type="nucleotide sequence ID" value="NZ_LJYW01000001.1"/>
</dbReference>
<dbReference type="PANTHER" id="PTHR46173:SF1">
    <property type="entry name" value="CCA TRNA NUCLEOTIDYLTRANSFERASE 1, MITOCHONDRIAL"/>
    <property type="match status" value="1"/>
</dbReference>
<keyword evidence="5" id="KW-0479">Metal-binding</keyword>
<sequence>MTASIAGAGWLVDPRLQRLFRVIARDGDEALAVGGAVRNTLMGLPVNDVDIATTAAPPTVMARAERAGLKPVPTGIDHGTVTVVVDGHPFEVTTLREDIETHGRHATVRFGRDWNADAQRRDFTMNALYATPDGRVRDLVGGIEDCIARRVRFIGRPEDRIREDYLRILRFFRFHAAYGHGAPDGAGLAACIRARDGLDRLSAERIGQETAKLVVASGAPATATIMSDCGLLQRVLGGAADLAGFARLHAVARDAVVAPGGKADWPLFLAALAVWTEADAPRLVERLRLPGAARDRMALAVAMARAIGTDFDEAAARRLLYRAGEVGHRDALALAAARGRIAADDAFAHHLALPWRWRAPRLPIGGRDLMAAGIERGPRIGELLAEAETLWLASDFALTGGELMARLALTPLPEPAPRT</sequence>
<keyword evidence="10" id="KW-1185">Reference proteome</keyword>
<evidence type="ECO:0000256" key="2">
    <source>
        <dbReference type="ARBA" id="ARBA00022679"/>
    </source>
</evidence>
<dbReference type="Proteomes" id="UP000048984">
    <property type="component" value="Unassembled WGS sequence"/>
</dbReference>
<evidence type="ECO:0000256" key="5">
    <source>
        <dbReference type="ARBA" id="ARBA00022723"/>
    </source>
</evidence>